<evidence type="ECO:0000256" key="2">
    <source>
        <dbReference type="ARBA" id="ARBA00022692"/>
    </source>
</evidence>
<name>A0AA39L8C6_SARSR</name>
<accession>A0AA39L8C6</accession>
<dbReference type="GO" id="GO:0005886">
    <property type="term" value="C:plasma membrane"/>
    <property type="evidence" value="ECO:0007669"/>
    <property type="project" value="TreeGrafter"/>
</dbReference>
<dbReference type="AlphaFoldDB" id="A0AA39L8C6"/>
<keyword evidence="2 5" id="KW-0812">Transmembrane</keyword>
<evidence type="ECO:0000313" key="7">
    <source>
        <dbReference type="Proteomes" id="UP001175261"/>
    </source>
</evidence>
<evidence type="ECO:0000256" key="3">
    <source>
        <dbReference type="ARBA" id="ARBA00022989"/>
    </source>
</evidence>
<gene>
    <name evidence="6" type="ORF">NLU13_4117</name>
</gene>
<dbReference type="PANTHER" id="PTHR31465:SF7">
    <property type="entry name" value="SPHINGOID LONG-CHAIN BASE TRANSPORTER RSB1"/>
    <property type="match status" value="1"/>
</dbReference>
<comment type="subcellular location">
    <subcellularLocation>
        <location evidence="1">Membrane</location>
        <topology evidence="1">Multi-pass membrane protein</topology>
    </subcellularLocation>
</comment>
<dbReference type="EMBL" id="JAPDFR010000003">
    <property type="protein sequence ID" value="KAK0387872.1"/>
    <property type="molecule type" value="Genomic_DNA"/>
</dbReference>
<proteinExistence type="predicted"/>
<feature type="transmembrane region" description="Helical" evidence="5">
    <location>
        <begin position="94"/>
        <end position="116"/>
    </location>
</feature>
<feature type="transmembrane region" description="Helical" evidence="5">
    <location>
        <begin position="228"/>
        <end position="245"/>
    </location>
</feature>
<evidence type="ECO:0000313" key="6">
    <source>
        <dbReference type="EMBL" id="KAK0387872.1"/>
    </source>
</evidence>
<feature type="transmembrane region" description="Helical" evidence="5">
    <location>
        <begin position="43"/>
        <end position="66"/>
    </location>
</feature>
<dbReference type="PANTHER" id="PTHR31465">
    <property type="entry name" value="PROTEIN RTA1-RELATED"/>
    <property type="match status" value="1"/>
</dbReference>
<protein>
    <submittedName>
        <fullName evidence="6">Uncharacterized protein</fullName>
    </submittedName>
</protein>
<evidence type="ECO:0000256" key="1">
    <source>
        <dbReference type="ARBA" id="ARBA00004141"/>
    </source>
</evidence>
<feature type="transmembrane region" description="Helical" evidence="5">
    <location>
        <begin position="137"/>
        <end position="161"/>
    </location>
</feature>
<dbReference type="InterPro" id="IPR007568">
    <property type="entry name" value="RTA1"/>
</dbReference>
<sequence length="339" mass="37212">MSLEADFGNQTWVDNSGQQWCSDNPDEPLCATVPSNYYYTMSLAANVTFLAIFGLSLIGFLGVYVWTRRATAFTCLGYGGRIMGWVNPWDNDGFLMQICCLTIGPAFMAAGVYLCLRRIVAVFGPENSRIPPAYYTRIFIPCDVVALVFQAVGGALASIASSDHTSVDTGSNIMIVGLTFQVATILGFITASTDFAVRVYRRYRVEGSAMFPQDPALVQMRASRKFKCFLVALGLAAFLIMWRSVFRVAELSEGWDGELMHRQDLFIGFEGVLIAVAVVVLNVFHPVLCGRELFGDAGGMSGVWGFRRRGHQKVVSEDKGIPLTTSASTTMRNDNDSQV</sequence>
<keyword evidence="3 5" id="KW-1133">Transmembrane helix</keyword>
<evidence type="ECO:0000256" key="4">
    <source>
        <dbReference type="ARBA" id="ARBA00023136"/>
    </source>
</evidence>
<dbReference type="Proteomes" id="UP001175261">
    <property type="component" value="Unassembled WGS sequence"/>
</dbReference>
<feature type="transmembrane region" description="Helical" evidence="5">
    <location>
        <begin position="173"/>
        <end position="197"/>
    </location>
</feature>
<comment type="caution">
    <text evidence="6">The sequence shown here is derived from an EMBL/GenBank/DDBJ whole genome shotgun (WGS) entry which is preliminary data.</text>
</comment>
<keyword evidence="4 5" id="KW-0472">Membrane</keyword>
<dbReference type="Pfam" id="PF04479">
    <property type="entry name" value="RTA1"/>
    <property type="match status" value="1"/>
</dbReference>
<keyword evidence="7" id="KW-1185">Reference proteome</keyword>
<reference evidence="6" key="1">
    <citation type="submission" date="2022-10" db="EMBL/GenBank/DDBJ databases">
        <title>Determination and structural analysis of whole genome sequence of Sarocladium strictum F4-1.</title>
        <authorList>
            <person name="Hu L."/>
            <person name="Jiang Y."/>
        </authorList>
    </citation>
    <scope>NUCLEOTIDE SEQUENCE</scope>
    <source>
        <strain evidence="6">F4-1</strain>
    </source>
</reference>
<dbReference type="GO" id="GO:0000324">
    <property type="term" value="C:fungal-type vacuole"/>
    <property type="evidence" value="ECO:0007669"/>
    <property type="project" value="TreeGrafter"/>
</dbReference>
<feature type="transmembrane region" description="Helical" evidence="5">
    <location>
        <begin position="265"/>
        <end position="284"/>
    </location>
</feature>
<evidence type="ECO:0000256" key="5">
    <source>
        <dbReference type="SAM" id="Phobius"/>
    </source>
</evidence>
<organism evidence="6 7">
    <name type="scientific">Sarocladium strictum</name>
    <name type="common">Black bundle disease fungus</name>
    <name type="synonym">Acremonium strictum</name>
    <dbReference type="NCBI Taxonomy" id="5046"/>
    <lineage>
        <taxon>Eukaryota</taxon>
        <taxon>Fungi</taxon>
        <taxon>Dikarya</taxon>
        <taxon>Ascomycota</taxon>
        <taxon>Pezizomycotina</taxon>
        <taxon>Sordariomycetes</taxon>
        <taxon>Hypocreomycetidae</taxon>
        <taxon>Hypocreales</taxon>
        <taxon>Sarocladiaceae</taxon>
        <taxon>Sarocladium</taxon>
    </lineage>
</organism>